<feature type="chain" id="PRO_5015185820" evidence="1">
    <location>
        <begin position="31"/>
        <end position="400"/>
    </location>
</feature>
<protein>
    <submittedName>
        <fullName evidence="2">Signal peptidase I</fullName>
    </submittedName>
</protein>
<name>A0A2P5FN24_TREOI</name>
<comment type="caution">
    <text evidence="2">The sequence shown here is derived from an EMBL/GenBank/DDBJ whole genome shotgun (WGS) entry which is preliminary data.</text>
</comment>
<dbReference type="EMBL" id="JXTC01000020">
    <property type="protein sequence ID" value="PON99174.1"/>
    <property type="molecule type" value="Genomic_DNA"/>
</dbReference>
<dbReference type="InParanoid" id="A0A2P5FN24"/>
<reference evidence="3" key="1">
    <citation type="submission" date="2016-06" db="EMBL/GenBank/DDBJ databases">
        <title>Parallel loss of symbiosis genes in relatives of nitrogen-fixing non-legume Parasponia.</title>
        <authorList>
            <person name="Van Velzen R."/>
            <person name="Holmer R."/>
            <person name="Bu F."/>
            <person name="Rutten L."/>
            <person name="Van Zeijl A."/>
            <person name="Liu W."/>
            <person name="Santuari L."/>
            <person name="Cao Q."/>
            <person name="Sharma T."/>
            <person name="Shen D."/>
            <person name="Roswanjaya Y."/>
            <person name="Wardhani T."/>
            <person name="Kalhor M.S."/>
            <person name="Jansen J."/>
            <person name="Van den Hoogen J."/>
            <person name="Gungor B."/>
            <person name="Hartog M."/>
            <person name="Hontelez J."/>
            <person name="Verver J."/>
            <person name="Yang W.-C."/>
            <person name="Schijlen E."/>
            <person name="Repin R."/>
            <person name="Schilthuizen M."/>
            <person name="Schranz E."/>
            <person name="Heidstra R."/>
            <person name="Miyata K."/>
            <person name="Fedorova E."/>
            <person name="Kohlen W."/>
            <person name="Bisseling T."/>
            <person name="Smit S."/>
            <person name="Geurts R."/>
        </authorList>
    </citation>
    <scope>NUCLEOTIDE SEQUENCE [LARGE SCALE GENOMIC DNA]</scope>
    <source>
        <strain evidence="3">cv. RG33-2</strain>
    </source>
</reference>
<organism evidence="2 3">
    <name type="scientific">Trema orientale</name>
    <name type="common">Charcoal tree</name>
    <name type="synonym">Celtis orientalis</name>
    <dbReference type="NCBI Taxonomy" id="63057"/>
    <lineage>
        <taxon>Eukaryota</taxon>
        <taxon>Viridiplantae</taxon>
        <taxon>Streptophyta</taxon>
        <taxon>Embryophyta</taxon>
        <taxon>Tracheophyta</taxon>
        <taxon>Spermatophyta</taxon>
        <taxon>Magnoliopsida</taxon>
        <taxon>eudicotyledons</taxon>
        <taxon>Gunneridae</taxon>
        <taxon>Pentapetalae</taxon>
        <taxon>rosids</taxon>
        <taxon>fabids</taxon>
        <taxon>Rosales</taxon>
        <taxon>Cannabaceae</taxon>
        <taxon>Trema</taxon>
    </lineage>
</organism>
<dbReference type="OrthoDB" id="308440at2759"/>
<keyword evidence="1" id="KW-0732">Signal</keyword>
<dbReference type="STRING" id="63057.A0A2P5FN24"/>
<dbReference type="Proteomes" id="UP000237000">
    <property type="component" value="Unassembled WGS sequence"/>
</dbReference>
<gene>
    <name evidence="2" type="ORF">TorRG33x02_050340</name>
</gene>
<dbReference type="FunCoup" id="A0A2P5FN24">
    <property type="interactions" value="844"/>
</dbReference>
<sequence length="400" mass="45634">MTNRPPPIPQQLLLHLLLLILLLYQSFIIALTSSPISFTSKVSNDTLLLQDLLKEISAELSWELADIKVSRLDLTKIRFRTLNRYEFRVGLGKTQLSAKFSDDDVPSWKKFRKRRTHFGSLLDDVTSLTVLDTFRVDGPFELRVGASDHPKLLLPMNCTHVGFNRILVGEGITVEVRKAREVSAFHVSDLSLTVNESHVIEKEKKEFWPILHSLCRPLVQIQVFGSSELVAYRTRNPETQIETNLISKETIELLAEKCYGSHMYKKRDCPINSLSSRISLLEKVLRSYFGKRLNGLAGLFRGKIKASALIRFQIELEKDLRSNITEQANAGWRTKPDAERVLFEVLARVEAERLKLLMVKEIEPFAIADTATWSDLSNISFTKFPSLLVPSEALTLDLKW</sequence>
<evidence type="ECO:0000256" key="1">
    <source>
        <dbReference type="SAM" id="SignalP"/>
    </source>
</evidence>
<proteinExistence type="predicted"/>
<dbReference type="InterPro" id="IPR053283">
    <property type="entry name" value="TUNICAMYCIN_INDUCED_1"/>
</dbReference>
<keyword evidence="3" id="KW-1185">Reference proteome</keyword>
<dbReference type="PANTHER" id="PTHR34454">
    <property type="entry name" value="TUNICAMYCIN INDUCED PROTEIN"/>
    <property type="match status" value="1"/>
</dbReference>
<dbReference type="PANTHER" id="PTHR34454:SF3">
    <property type="entry name" value="PEPTIDASE I, PUTATIVE-RELATED"/>
    <property type="match status" value="1"/>
</dbReference>
<evidence type="ECO:0000313" key="2">
    <source>
        <dbReference type="EMBL" id="PON99174.1"/>
    </source>
</evidence>
<feature type="signal peptide" evidence="1">
    <location>
        <begin position="1"/>
        <end position="30"/>
    </location>
</feature>
<dbReference type="AlphaFoldDB" id="A0A2P5FN24"/>
<accession>A0A2P5FN24</accession>
<evidence type="ECO:0000313" key="3">
    <source>
        <dbReference type="Proteomes" id="UP000237000"/>
    </source>
</evidence>